<dbReference type="InterPro" id="IPR036291">
    <property type="entry name" value="NAD(P)-bd_dom_sf"/>
</dbReference>
<dbReference type="Gene3D" id="3.40.50.720">
    <property type="entry name" value="NAD(P)-binding Rossmann-like Domain"/>
    <property type="match status" value="1"/>
</dbReference>
<organism evidence="2 3">
    <name type="scientific">Eubacterium plexicaudatum ASF492</name>
    <dbReference type="NCBI Taxonomy" id="1235802"/>
    <lineage>
        <taxon>Bacteria</taxon>
        <taxon>Bacillati</taxon>
        <taxon>Bacillota</taxon>
        <taxon>Clostridia</taxon>
        <taxon>Eubacteriales</taxon>
        <taxon>Eubacteriaceae</taxon>
        <taxon>Eubacterium</taxon>
    </lineage>
</organism>
<dbReference type="EMBL" id="AQFT01000077">
    <property type="protein sequence ID" value="EMZ26599.1"/>
    <property type="molecule type" value="Genomic_DNA"/>
</dbReference>
<dbReference type="InterPro" id="IPR001509">
    <property type="entry name" value="Epimerase_deHydtase"/>
</dbReference>
<dbReference type="OrthoDB" id="9789543at2"/>
<reference evidence="2 3" key="1">
    <citation type="journal article" date="2014" name="Genome Announc.">
        <title>Draft genome sequences of the altered schaedler flora, a defined bacterial community from gnotobiotic mice.</title>
        <authorList>
            <person name="Wannemuehler M.J."/>
            <person name="Overstreet A.M."/>
            <person name="Ward D.V."/>
            <person name="Phillips G.J."/>
        </authorList>
    </citation>
    <scope>NUCLEOTIDE SEQUENCE [LARGE SCALE GENOMIC DNA]</scope>
    <source>
        <strain evidence="2 3">ASF492</strain>
    </source>
</reference>
<evidence type="ECO:0000313" key="2">
    <source>
        <dbReference type="EMBL" id="EMZ26599.1"/>
    </source>
</evidence>
<evidence type="ECO:0000259" key="1">
    <source>
        <dbReference type="Pfam" id="PF01370"/>
    </source>
</evidence>
<comment type="caution">
    <text evidence="2">The sequence shown here is derived from an EMBL/GenBank/DDBJ whole genome shotgun (WGS) entry which is preliminary data.</text>
</comment>
<accession>N2AQ33</accession>
<dbReference type="SUPFAM" id="SSF51735">
    <property type="entry name" value="NAD(P)-binding Rossmann-fold domains"/>
    <property type="match status" value="1"/>
</dbReference>
<sequence>MKIVVTGATGFVGKWLVAELLKQGDEVTVVVRDEKRIPNGWRDSVYVVEAEAQTLFRLEKKDFPWDHADIFFHLAWAGTAGMERADTILQLQNVHTTCDAVRLSKRLGCGRFVNAGSIMEYEAIQYIAIDGSIPDMRNIYSTAKVAANFMAKTVAVKEEVFYINVIISNIYGVGEKSPRFLNTTLRKMLRNEKIELTHGRQYYDFIYVTDAVKQIVLAGKQGKVNSVYYIGNAQQRPLKEFVVEMKQVLHSDSELMFGKIPFSGAMLTYKEFDTSKLEKMGFAPEVPFAEGVKLTGEWMLEKAYAY</sequence>
<dbReference type="Proteomes" id="UP000012589">
    <property type="component" value="Unassembled WGS sequence"/>
</dbReference>
<dbReference type="STRING" id="1235802.C823_02529"/>
<name>N2AQ33_9FIRM</name>
<dbReference type="InterPro" id="IPR050177">
    <property type="entry name" value="Lipid_A_modif_metabolic_enz"/>
</dbReference>
<dbReference type="Pfam" id="PF01370">
    <property type="entry name" value="Epimerase"/>
    <property type="match status" value="1"/>
</dbReference>
<protein>
    <recommendedName>
        <fullName evidence="1">NAD-dependent epimerase/dehydratase domain-containing protein</fullName>
    </recommendedName>
</protein>
<dbReference type="PATRIC" id="fig|1235802.3.peg.2675"/>
<dbReference type="PANTHER" id="PTHR43245">
    <property type="entry name" value="BIFUNCTIONAL POLYMYXIN RESISTANCE PROTEIN ARNA"/>
    <property type="match status" value="1"/>
</dbReference>
<dbReference type="eggNOG" id="COG0451">
    <property type="taxonomic scope" value="Bacteria"/>
</dbReference>
<dbReference type="AlphaFoldDB" id="N2AQ33"/>
<evidence type="ECO:0000313" key="3">
    <source>
        <dbReference type="Proteomes" id="UP000012589"/>
    </source>
</evidence>
<proteinExistence type="predicted"/>
<keyword evidence="3" id="KW-1185">Reference proteome</keyword>
<feature type="domain" description="NAD-dependent epimerase/dehydratase" evidence="1">
    <location>
        <begin position="3"/>
        <end position="231"/>
    </location>
</feature>
<dbReference type="HOGENOM" id="CLU_007383_1_7_9"/>
<gene>
    <name evidence="2" type="ORF">C823_02529</name>
</gene>